<gene>
    <name evidence="6" type="ORF">QQS21_010876</name>
</gene>
<evidence type="ECO:0000256" key="4">
    <source>
        <dbReference type="ARBA" id="ARBA00023239"/>
    </source>
</evidence>
<comment type="caution">
    <text evidence="6">The sequence shown here is derived from an EMBL/GenBank/DDBJ whole genome shotgun (WGS) entry which is preliminary data.</text>
</comment>
<dbReference type="PANTHER" id="PTHR33337:SF40">
    <property type="entry name" value="CENP-V_GFA DOMAIN-CONTAINING PROTEIN-RELATED"/>
    <property type="match status" value="1"/>
</dbReference>
<dbReference type="EMBL" id="JASWJB010000335">
    <property type="protein sequence ID" value="KAK2591436.1"/>
    <property type="molecule type" value="Genomic_DNA"/>
</dbReference>
<feature type="domain" description="CENP-V/GFA" evidence="5">
    <location>
        <begin position="10"/>
        <end position="129"/>
    </location>
</feature>
<dbReference type="Proteomes" id="UP001251528">
    <property type="component" value="Unassembled WGS sequence"/>
</dbReference>
<dbReference type="InterPro" id="IPR006913">
    <property type="entry name" value="CENP-V/GFA"/>
</dbReference>
<proteinExistence type="inferred from homology"/>
<dbReference type="Pfam" id="PF04828">
    <property type="entry name" value="GFA"/>
    <property type="match status" value="1"/>
</dbReference>
<keyword evidence="2" id="KW-0479">Metal-binding</keyword>
<accession>A0AAJ0CED1</accession>
<protein>
    <recommendedName>
        <fullName evidence="5">CENP-V/GFA domain-containing protein</fullName>
    </recommendedName>
</protein>
<dbReference type="GO" id="GO:0046872">
    <property type="term" value="F:metal ion binding"/>
    <property type="evidence" value="ECO:0007669"/>
    <property type="project" value="UniProtKB-KW"/>
</dbReference>
<dbReference type="GO" id="GO:0016846">
    <property type="term" value="F:carbon-sulfur lyase activity"/>
    <property type="evidence" value="ECO:0007669"/>
    <property type="project" value="InterPro"/>
</dbReference>
<comment type="similarity">
    <text evidence="1">Belongs to the Gfa family.</text>
</comment>
<name>A0AAJ0CED1_9HYPO</name>
<evidence type="ECO:0000313" key="7">
    <source>
        <dbReference type="Proteomes" id="UP001251528"/>
    </source>
</evidence>
<reference evidence="6" key="1">
    <citation type="submission" date="2023-06" db="EMBL/GenBank/DDBJ databases">
        <title>Conoideocrella luteorostrata (Hypocreales: Clavicipitaceae), a potential biocontrol fungus for elongate hemlock scale in United States Christmas tree production areas.</title>
        <authorList>
            <person name="Barrett H."/>
            <person name="Lovett B."/>
            <person name="Macias A.M."/>
            <person name="Stajich J.E."/>
            <person name="Kasson M.T."/>
        </authorList>
    </citation>
    <scope>NUCLEOTIDE SEQUENCE</scope>
    <source>
        <strain evidence="6">ARSEF 14590</strain>
    </source>
</reference>
<organism evidence="6 7">
    <name type="scientific">Conoideocrella luteorostrata</name>
    <dbReference type="NCBI Taxonomy" id="1105319"/>
    <lineage>
        <taxon>Eukaryota</taxon>
        <taxon>Fungi</taxon>
        <taxon>Dikarya</taxon>
        <taxon>Ascomycota</taxon>
        <taxon>Pezizomycotina</taxon>
        <taxon>Sordariomycetes</taxon>
        <taxon>Hypocreomycetidae</taxon>
        <taxon>Hypocreales</taxon>
        <taxon>Clavicipitaceae</taxon>
        <taxon>Conoideocrella</taxon>
    </lineage>
</organism>
<dbReference type="PANTHER" id="PTHR33337">
    <property type="entry name" value="GFA DOMAIN-CONTAINING PROTEIN"/>
    <property type="match status" value="1"/>
</dbReference>
<dbReference type="PROSITE" id="PS51891">
    <property type="entry name" value="CENP_V_GFA"/>
    <property type="match status" value="1"/>
</dbReference>
<evidence type="ECO:0000259" key="5">
    <source>
        <dbReference type="PROSITE" id="PS51891"/>
    </source>
</evidence>
<keyword evidence="3" id="KW-0862">Zinc</keyword>
<dbReference type="Gene3D" id="3.90.1590.10">
    <property type="entry name" value="glutathione-dependent formaldehyde- activating enzyme (gfa)"/>
    <property type="match status" value="1"/>
</dbReference>
<evidence type="ECO:0000313" key="6">
    <source>
        <dbReference type="EMBL" id="KAK2591436.1"/>
    </source>
</evidence>
<evidence type="ECO:0000256" key="2">
    <source>
        <dbReference type="ARBA" id="ARBA00022723"/>
    </source>
</evidence>
<dbReference type="InterPro" id="IPR011057">
    <property type="entry name" value="Mss4-like_sf"/>
</dbReference>
<sequence length="151" mass="17092">MADDKYPKTVAGGCLCGKVRYKVTVSSDHDFDDAIGTCQCSWCRKVTGSLLFRFHQFKKEEVKFESDSTLRNYQATPTKDRGFCCNCGSYMYYRGETSRFINLAVGCFDKEDLQKYGTVLTKAGGHLWICNEIPGVTDHLEGDRHETEPSE</sequence>
<evidence type="ECO:0000256" key="1">
    <source>
        <dbReference type="ARBA" id="ARBA00005495"/>
    </source>
</evidence>
<dbReference type="SUPFAM" id="SSF51316">
    <property type="entry name" value="Mss4-like"/>
    <property type="match status" value="1"/>
</dbReference>
<keyword evidence="7" id="KW-1185">Reference proteome</keyword>
<dbReference type="AlphaFoldDB" id="A0AAJ0CED1"/>
<evidence type="ECO:0000256" key="3">
    <source>
        <dbReference type="ARBA" id="ARBA00022833"/>
    </source>
</evidence>
<keyword evidence="4" id="KW-0456">Lyase</keyword>